<evidence type="ECO:0000313" key="8">
    <source>
        <dbReference type="EMBL" id="MDP4540953.1"/>
    </source>
</evidence>
<keyword evidence="6" id="KW-0732">Signal</keyword>
<feature type="signal peptide" evidence="6">
    <location>
        <begin position="1"/>
        <end position="21"/>
    </location>
</feature>
<keyword evidence="2 4" id="KW-0479">Metal-binding</keyword>
<evidence type="ECO:0000256" key="2">
    <source>
        <dbReference type="ARBA" id="ARBA00022723"/>
    </source>
</evidence>
<dbReference type="Pfam" id="PF00034">
    <property type="entry name" value="Cytochrom_C"/>
    <property type="match status" value="1"/>
</dbReference>
<keyword evidence="9" id="KW-1185">Reference proteome</keyword>
<dbReference type="Gene3D" id="1.10.760.10">
    <property type="entry name" value="Cytochrome c-like domain"/>
    <property type="match status" value="1"/>
</dbReference>
<reference evidence="8 9" key="1">
    <citation type="submission" date="2023-08" db="EMBL/GenBank/DDBJ databases">
        <title>genomic of DY56.</title>
        <authorList>
            <person name="Wang Y."/>
        </authorList>
    </citation>
    <scope>NUCLEOTIDE SEQUENCE [LARGE SCALE GENOMIC DNA]</scope>
    <source>
        <strain evidence="8 9">DY56-A-20</strain>
    </source>
</reference>
<evidence type="ECO:0000256" key="5">
    <source>
        <dbReference type="SAM" id="MobiDB-lite"/>
    </source>
</evidence>
<evidence type="ECO:0000256" key="6">
    <source>
        <dbReference type="SAM" id="SignalP"/>
    </source>
</evidence>
<evidence type="ECO:0000256" key="3">
    <source>
        <dbReference type="ARBA" id="ARBA00023004"/>
    </source>
</evidence>
<proteinExistence type="predicted"/>
<keyword evidence="3 4" id="KW-0408">Iron</keyword>
<evidence type="ECO:0000256" key="1">
    <source>
        <dbReference type="ARBA" id="ARBA00022617"/>
    </source>
</evidence>
<organism evidence="8 9">
    <name type="scientific">Qipengyuania benthica</name>
    <dbReference type="NCBI Taxonomy" id="3067651"/>
    <lineage>
        <taxon>Bacteria</taxon>
        <taxon>Pseudomonadati</taxon>
        <taxon>Pseudomonadota</taxon>
        <taxon>Alphaproteobacteria</taxon>
        <taxon>Sphingomonadales</taxon>
        <taxon>Erythrobacteraceae</taxon>
        <taxon>Qipengyuania</taxon>
    </lineage>
</organism>
<gene>
    <name evidence="8" type="ORF">Q9K01_15095</name>
</gene>
<keyword evidence="1 4" id="KW-0349">Heme</keyword>
<dbReference type="InterPro" id="IPR036909">
    <property type="entry name" value="Cyt_c-like_dom_sf"/>
</dbReference>
<feature type="domain" description="Cytochrome c" evidence="7">
    <location>
        <begin position="38"/>
        <end position="119"/>
    </location>
</feature>
<dbReference type="EMBL" id="JAVAIL010000007">
    <property type="protein sequence ID" value="MDP4540953.1"/>
    <property type="molecule type" value="Genomic_DNA"/>
</dbReference>
<dbReference type="InterPro" id="IPR009056">
    <property type="entry name" value="Cyt_c-like_dom"/>
</dbReference>
<dbReference type="PROSITE" id="PS51007">
    <property type="entry name" value="CYTC"/>
    <property type="match status" value="1"/>
</dbReference>
<protein>
    <recommendedName>
        <fullName evidence="7">Cytochrome c domain-containing protein</fullName>
    </recommendedName>
</protein>
<evidence type="ECO:0000259" key="7">
    <source>
        <dbReference type="PROSITE" id="PS51007"/>
    </source>
</evidence>
<dbReference type="PROSITE" id="PS51257">
    <property type="entry name" value="PROKAR_LIPOPROTEIN"/>
    <property type="match status" value="1"/>
</dbReference>
<dbReference type="Proteomes" id="UP001235664">
    <property type="component" value="Unassembled WGS sequence"/>
</dbReference>
<dbReference type="SUPFAM" id="SSF46626">
    <property type="entry name" value="Cytochrome c"/>
    <property type="match status" value="1"/>
</dbReference>
<feature type="region of interest" description="Disordered" evidence="5">
    <location>
        <begin position="129"/>
        <end position="150"/>
    </location>
</feature>
<feature type="chain" id="PRO_5046431308" description="Cytochrome c domain-containing protein" evidence="6">
    <location>
        <begin position="22"/>
        <end position="150"/>
    </location>
</feature>
<comment type="caution">
    <text evidence="8">The sequence shown here is derived from an EMBL/GenBank/DDBJ whole genome shotgun (WGS) entry which is preliminary data.</text>
</comment>
<evidence type="ECO:0000256" key="4">
    <source>
        <dbReference type="PROSITE-ProRule" id="PRU00433"/>
    </source>
</evidence>
<name>A0ABT9HCG0_9SPHN</name>
<evidence type="ECO:0000313" key="9">
    <source>
        <dbReference type="Proteomes" id="UP001235664"/>
    </source>
</evidence>
<accession>A0ABT9HCG0</accession>
<sequence length="150" mass="15792">MKAAAILALAMLLSACEMTPADDALVASPAQTATASDSPALRGESFAQNRCADCHAVGRLQTSPLPAAPSFEAVANAPGVTRESLARWLKASHDYPREMYFEIPEERIEDLVAYMLTLRSEDYEPAIGLAPSVSTPPAGGSLRGGTTATR</sequence>
<dbReference type="RefSeq" id="WP_305930953.1">
    <property type="nucleotide sequence ID" value="NZ_JAVAIL010000007.1"/>
</dbReference>